<dbReference type="Proteomes" id="UP000007635">
    <property type="component" value="Chromosome X"/>
</dbReference>
<dbReference type="KEGG" id="gat:120826797"/>
<feature type="compositionally biased region" description="Basic and acidic residues" evidence="13">
    <location>
        <begin position="1044"/>
        <end position="1054"/>
    </location>
</feature>
<evidence type="ECO:0000256" key="13">
    <source>
        <dbReference type="SAM" id="MobiDB-lite"/>
    </source>
</evidence>
<evidence type="ECO:0000256" key="2">
    <source>
        <dbReference type="ARBA" id="ARBA00012543"/>
    </source>
</evidence>
<accession>A0AAQ4PNG5</accession>
<dbReference type="FunFam" id="3.90.550.10:FF:000139">
    <property type="entry name" value="Chitin synthase 8"/>
    <property type="match status" value="1"/>
</dbReference>
<dbReference type="GO" id="GO:0005886">
    <property type="term" value="C:plasma membrane"/>
    <property type="evidence" value="ECO:0007669"/>
    <property type="project" value="UniProtKB-SubCell"/>
</dbReference>
<keyword evidence="4" id="KW-0328">Glycosyltransferase</keyword>
<dbReference type="PANTHER" id="PTHR22914:SF42">
    <property type="entry name" value="CHITIN SYNTHASE"/>
    <property type="match status" value="1"/>
</dbReference>
<evidence type="ECO:0000256" key="11">
    <source>
        <dbReference type="ARBA" id="ARBA00046329"/>
    </source>
</evidence>
<name>A0AAQ4PNG5_GASAC</name>
<feature type="transmembrane region" description="Helical" evidence="14">
    <location>
        <begin position="142"/>
        <end position="161"/>
    </location>
</feature>
<dbReference type="AlphaFoldDB" id="A0AAQ4PNG5"/>
<keyword evidence="10" id="KW-0325">Glycoprotein</keyword>
<evidence type="ECO:0000256" key="1">
    <source>
        <dbReference type="ARBA" id="ARBA00004651"/>
    </source>
</evidence>
<feature type="transmembrane region" description="Helical" evidence="14">
    <location>
        <begin position="1190"/>
        <end position="1211"/>
    </location>
</feature>
<evidence type="ECO:0000256" key="6">
    <source>
        <dbReference type="ARBA" id="ARBA00022692"/>
    </source>
</evidence>
<protein>
    <recommendedName>
        <fullName evidence="2">chitin synthase</fullName>
        <ecNumber evidence="2">2.4.1.16</ecNumber>
    </recommendedName>
</protein>
<keyword evidence="8" id="KW-0175">Coiled coil</keyword>
<evidence type="ECO:0000256" key="14">
    <source>
        <dbReference type="SAM" id="Phobius"/>
    </source>
</evidence>
<comment type="subcellular location">
    <subcellularLocation>
        <location evidence="1">Cell membrane</location>
        <topology evidence="1">Multi-pass membrane protein</topology>
    </subcellularLocation>
</comment>
<feature type="transmembrane region" description="Helical" evidence="14">
    <location>
        <begin position="843"/>
        <end position="871"/>
    </location>
</feature>
<sequence length="1269" mass="144029">MEDERNLPKRSWDACREVPPLEDERTPWKMLKLLKVLSLCVVAVLVFGLALCSKTSFLLLVTLSNEGTKTLPDGQKPVALLCIGCVLIASSLLLLLKSVWKACHKSSKMPDKRTVALVLFFEFLVAMGAAILTIVAMPHLDIVTNVTILNGVAVLSTLLQVITQCTAKQRNRFLVPSITAFLLILLGYVLFLLLYITKDPTDTRRNIWAGLAVGGSFLMSFNWWENYFKLISENRQTSEKSNPGFLEVLCIDVKECQNVLHILSSLLRIAVTAGVLGAYVPLDKMDWAIVTSIPSRETRIIGIIIGVQLISSALCHWFSLVACKMHAMRRCFILPLYLASLAAMVLFVVPVIVFHQNYRNSLNGTQSSNFRGYCNDVVDARNQSLSGNVFPDLVRDVTHTLCFLDLSRIYDIGLLTGSAACWCIGLVLATLHLWFLSLFRIQRTQDLFVRRLYEGAFIEQSLLLNTRFDIQTTEKQKQFKSLDPVKVFLCATMWHETPDEMMNILISIFRLDKYRPKKEGEAGDVTFEGHIFFDDAFTDVAGSRGAHVNQYAEMLVNIIAEVYSIFLNINNDLFTKKQQIPDQTIVATPYGGRLVVTMPHGNTLTVHYKNKKLIRHKKRWSQVMYLYYLLGWKVSTKYFKRWGKGEEDVEVKNEFEREKKNTYILALDGDTDFTPAAVMLLIDRLKLYPQVGAACGRIHPTGSGPVVWYQKFEYAVGHWLHKTAEHVFGCVFCSPGCFSLFRAEALMDDNVMKKYTAVSSQAQHYIQYDQGEDRWLCTLLLKQGWRVEYNAASDAHTNAPEDFKEFYNQRRRWGPSTMANMVDLLGCATVISKKNTSISKVYMLYQLISLVASILAPSTVILMIAGSLTVLLDVHQNVSLVLAVIPPAIFLGASFRIKADTQILVAAILSILYAFLMMVSAITIIGTMVKDQTILTPSSLFLIFLALFYVITALLHPQEIGLVFYGFIYIICIPSAYLLLSIYSMVNMNNVSWGTRETAPAARDQAASQTKAEKVRSTIARFFSRSKCCRRLCLTDAADERILSRDVPSEEPEPRPQNTIVEEAGRPEEQPRRSTTVAPPHQNWVAQLQSLSNDMNLSEDKLDEEEGQFFRELTSKYLQPVPEDKGKQEIMINKLRELRNKMTFVYFIINAFWLVVTFTLQLLDSSVFIRVPKINFDLEYTGEYIFIDPVGFMFILSFALLVVIQFFGMLYHRMSTLIHYVAFLSTEPMSTKQNHHQPIRKIVDGESEDFDDLSFQGDFRRRFNTGTLV</sequence>
<keyword evidence="3" id="KW-1003">Cell membrane</keyword>
<feature type="transmembrane region" description="Helical" evidence="14">
    <location>
        <begin position="36"/>
        <end position="58"/>
    </location>
</feature>
<dbReference type="GeneTree" id="ENSGT00530000064569"/>
<dbReference type="RefSeq" id="XP_040045278.1">
    <property type="nucleotide sequence ID" value="XM_040189344.1"/>
</dbReference>
<evidence type="ECO:0000313" key="15">
    <source>
        <dbReference type="Ensembl" id="ENSGACP00000040384.1"/>
    </source>
</evidence>
<feature type="transmembrane region" description="Helical" evidence="14">
    <location>
        <begin position="938"/>
        <end position="956"/>
    </location>
</feature>
<keyword evidence="16" id="KW-1185">Reference proteome</keyword>
<evidence type="ECO:0000256" key="5">
    <source>
        <dbReference type="ARBA" id="ARBA00022679"/>
    </source>
</evidence>
<keyword evidence="5" id="KW-0808">Transferase</keyword>
<feature type="transmembrane region" description="Helical" evidence="14">
    <location>
        <begin position="962"/>
        <end position="986"/>
    </location>
</feature>
<proteinExistence type="inferred from homology"/>
<evidence type="ECO:0000256" key="12">
    <source>
        <dbReference type="ARBA" id="ARBA00048014"/>
    </source>
</evidence>
<keyword evidence="9 14" id="KW-0472">Membrane</keyword>
<evidence type="ECO:0000256" key="4">
    <source>
        <dbReference type="ARBA" id="ARBA00022676"/>
    </source>
</evidence>
<dbReference type="CDD" id="cd04190">
    <property type="entry name" value="Chitin_synth_C"/>
    <property type="match status" value="1"/>
</dbReference>
<dbReference type="InterPro" id="IPR004835">
    <property type="entry name" value="Chitin_synth"/>
</dbReference>
<evidence type="ECO:0000256" key="7">
    <source>
        <dbReference type="ARBA" id="ARBA00022989"/>
    </source>
</evidence>
<evidence type="ECO:0000256" key="9">
    <source>
        <dbReference type="ARBA" id="ARBA00023136"/>
    </source>
</evidence>
<dbReference type="Ensembl" id="ENSGACT00000077846.1">
    <property type="protein sequence ID" value="ENSGACP00000040384.1"/>
    <property type="gene ID" value="ENSGACG00000034212.1"/>
</dbReference>
<reference evidence="15" key="3">
    <citation type="submission" date="2025-09" db="UniProtKB">
        <authorList>
            <consortium name="Ensembl"/>
        </authorList>
    </citation>
    <scope>IDENTIFICATION</scope>
</reference>
<evidence type="ECO:0000256" key="10">
    <source>
        <dbReference type="ARBA" id="ARBA00023180"/>
    </source>
</evidence>
<feature type="transmembrane region" description="Helical" evidence="14">
    <location>
        <begin position="207"/>
        <end position="224"/>
    </location>
</feature>
<dbReference type="SUPFAM" id="SSF53448">
    <property type="entry name" value="Nucleotide-diphospho-sugar transferases"/>
    <property type="match status" value="1"/>
</dbReference>
<feature type="transmembrane region" description="Helical" evidence="14">
    <location>
        <begin position="332"/>
        <end position="354"/>
    </location>
</feature>
<feature type="region of interest" description="Disordered" evidence="13">
    <location>
        <begin position="1044"/>
        <end position="1080"/>
    </location>
</feature>
<dbReference type="GO" id="GO:0006031">
    <property type="term" value="P:chitin biosynthetic process"/>
    <property type="evidence" value="ECO:0007669"/>
    <property type="project" value="TreeGrafter"/>
</dbReference>
<evidence type="ECO:0000313" key="16">
    <source>
        <dbReference type="Proteomes" id="UP000007635"/>
    </source>
</evidence>
<keyword evidence="7 14" id="KW-1133">Transmembrane helix</keyword>
<dbReference type="EC" id="2.4.1.16" evidence="2"/>
<reference evidence="15" key="2">
    <citation type="submission" date="2025-08" db="UniProtKB">
        <authorList>
            <consortium name="Ensembl"/>
        </authorList>
    </citation>
    <scope>IDENTIFICATION</scope>
</reference>
<dbReference type="PANTHER" id="PTHR22914">
    <property type="entry name" value="CHITIN SYNTHASE"/>
    <property type="match status" value="1"/>
</dbReference>
<feature type="transmembrane region" description="Helical" evidence="14">
    <location>
        <begin position="300"/>
        <end position="320"/>
    </location>
</feature>
<comment type="catalytic activity">
    <reaction evidence="12">
        <text>[(1-&gt;4)-N-acetyl-beta-D-glucosaminyl](n) + UDP-N-acetyl-alpha-D-glucosamine = [(1-&gt;4)-N-acetyl-beta-D-glucosaminyl](n+1) + UDP + H(+)</text>
        <dbReference type="Rhea" id="RHEA:16637"/>
        <dbReference type="Rhea" id="RHEA-COMP:9593"/>
        <dbReference type="Rhea" id="RHEA-COMP:9595"/>
        <dbReference type="ChEBI" id="CHEBI:15378"/>
        <dbReference type="ChEBI" id="CHEBI:17029"/>
        <dbReference type="ChEBI" id="CHEBI:57705"/>
        <dbReference type="ChEBI" id="CHEBI:58223"/>
        <dbReference type="EC" id="2.4.1.16"/>
    </reaction>
</comment>
<organism evidence="15 16">
    <name type="scientific">Gasterosteus aculeatus aculeatus</name>
    <name type="common">three-spined stickleback</name>
    <dbReference type="NCBI Taxonomy" id="481459"/>
    <lineage>
        <taxon>Eukaryota</taxon>
        <taxon>Metazoa</taxon>
        <taxon>Chordata</taxon>
        <taxon>Craniata</taxon>
        <taxon>Vertebrata</taxon>
        <taxon>Euteleostomi</taxon>
        <taxon>Actinopterygii</taxon>
        <taxon>Neopterygii</taxon>
        <taxon>Teleostei</taxon>
        <taxon>Neoteleostei</taxon>
        <taxon>Acanthomorphata</taxon>
        <taxon>Eupercaria</taxon>
        <taxon>Perciformes</taxon>
        <taxon>Cottioidei</taxon>
        <taxon>Gasterosteales</taxon>
        <taxon>Gasterosteidae</taxon>
        <taxon>Gasterosteus</taxon>
    </lineage>
</organism>
<feature type="transmembrane region" description="Helical" evidence="14">
    <location>
        <begin position="903"/>
        <end position="926"/>
    </location>
</feature>
<feature type="transmembrane region" description="Helical" evidence="14">
    <location>
        <begin position="1144"/>
        <end position="1163"/>
    </location>
</feature>
<feature type="transmembrane region" description="Helical" evidence="14">
    <location>
        <begin position="412"/>
        <end position="435"/>
    </location>
</feature>
<feature type="compositionally biased region" description="Basic and acidic residues" evidence="13">
    <location>
        <begin position="1063"/>
        <end position="1072"/>
    </location>
</feature>
<dbReference type="Pfam" id="PF03142">
    <property type="entry name" value="Chitin_synth_2"/>
    <property type="match status" value="1"/>
</dbReference>
<evidence type="ECO:0000256" key="3">
    <source>
        <dbReference type="ARBA" id="ARBA00022475"/>
    </source>
</evidence>
<feature type="transmembrane region" description="Helical" evidence="14">
    <location>
        <begin position="78"/>
        <end position="96"/>
    </location>
</feature>
<feature type="transmembrane region" description="Helical" evidence="14">
    <location>
        <begin position="173"/>
        <end position="195"/>
    </location>
</feature>
<reference evidence="15 16" key="1">
    <citation type="journal article" date="2021" name="G3 (Bethesda)">
        <title>Improved contiguity of the threespine stickleback genome using long-read sequencing.</title>
        <authorList>
            <person name="Nath S."/>
            <person name="Shaw D.E."/>
            <person name="White M.A."/>
        </authorList>
    </citation>
    <scope>NUCLEOTIDE SEQUENCE [LARGE SCALE GENOMIC DNA]</scope>
    <source>
        <strain evidence="15 16">Lake Benthic</strain>
    </source>
</reference>
<evidence type="ECO:0000256" key="8">
    <source>
        <dbReference type="ARBA" id="ARBA00023054"/>
    </source>
</evidence>
<dbReference type="GeneID" id="120826797"/>
<dbReference type="GO" id="GO:0004100">
    <property type="term" value="F:chitin synthase activity"/>
    <property type="evidence" value="ECO:0007669"/>
    <property type="project" value="UniProtKB-EC"/>
</dbReference>
<keyword evidence="6 14" id="KW-0812">Transmembrane</keyword>
<comment type="similarity">
    <text evidence="11">Belongs to the chitin synthase family. Class IV subfamily.</text>
</comment>
<feature type="transmembrane region" description="Helical" evidence="14">
    <location>
        <begin position="259"/>
        <end position="280"/>
    </location>
</feature>
<dbReference type="InterPro" id="IPR029044">
    <property type="entry name" value="Nucleotide-diphossugar_trans"/>
</dbReference>
<feature type="transmembrane region" description="Helical" evidence="14">
    <location>
        <begin position="117"/>
        <end position="136"/>
    </location>
</feature>